<accession>K0IXS4</accession>
<protein>
    <recommendedName>
        <fullName evidence="11">AI-2E family transporter</fullName>
    </recommendedName>
</protein>
<feature type="transmembrane region" description="Helical" evidence="8">
    <location>
        <begin position="20"/>
        <end position="38"/>
    </location>
</feature>
<evidence type="ECO:0000313" key="9">
    <source>
        <dbReference type="EMBL" id="BAM47199.1"/>
    </source>
</evidence>
<evidence type="ECO:0000256" key="3">
    <source>
        <dbReference type="ARBA" id="ARBA00022448"/>
    </source>
</evidence>
<keyword evidence="6 8" id="KW-1133">Transmembrane helix</keyword>
<evidence type="ECO:0000256" key="2">
    <source>
        <dbReference type="ARBA" id="ARBA00009773"/>
    </source>
</evidence>
<dbReference type="Pfam" id="PF01594">
    <property type="entry name" value="AI-2E_transport"/>
    <property type="match status" value="1"/>
</dbReference>
<keyword evidence="3" id="KW-0813">Transport</keyword>
<evidence type="ECO:0000256" key="5">
    <source>
        <dbReference type="ARBA" id="ARBA00022692"/>
    </source>
</evidence>
<dbReference type="STRING" id="698758.AXY_10670"/>
<keyword evidence="5 8" id="KW-0812">Transmembrane</keyword>
<dbReference type="GO" id="GO:0005886">
    <property type="term" value="C:plasma membrane"/>
    <property type="evidence" value="ECO:0007669"/>
    <property type="project" value="UniProtKB-SubCell"/>
</dbReference>
<feature type="transmembrane region" description="Helical" evidence="8">
    <location>
        <begin position="44"/>
        <end position="68"/>
    </location>
</feature>
<evidence type="ECO:0000256" key="4">
    <source>
        <dbReference type="ARBA" id="ARBA00022475"/>
    </source>
</evidence>
<keyword evidence="7 8" id="KW-0472">Membrane</keyword>
<feature type="transmembrane region" description="Helical" evidence="8">
    <location>
        <begin position="80"/>
        <end position="102"/>
    </location>
</feature>
<sequence>MSSNKEVSSKDLLFKKLVRYGVLAILTLIILFLIVRTFPNYRQFLSGIFKVSLPFILAIVLTYVLNPIVDKLTCRWIPRWLAILIIYAVFIVGITLLVYVSYPTIREQAIHFINQVPNLLETYRDWINRIDEVVHVLPDPIHHEIDELFVVISESSSSWLENKMISMGAISEYFISLAVVPVLLFYFLLDQNKMKMKFLNWIPKRYLKKTKQLIYHLNKDLAHYIRAQLIISFFVGLTTFIVYLILKIEFAFLLAIFMMIMNIIPYFGPFLGAAPAVLIALMQSPQIVLYLVIGIVVVQFIESNLLSPFILGYNLRTHPVLVILVLLIGSEVAGIFGMIIAVPVLVVIRSVITFNPFQST</sequence>
<evidence type="ECO:0000256" key="6">
    <source>
        <dbReference type="ARBA" id="ARBA00022989"/>
    </source>
</evidence>
<dbReference type="PANTHER" id="PTHR21716">
    <property type="entry name" value="TRANSMEMBRANE PROTEIN"/>
    <property type="match status" value="1"/>
</dbReference>
<feature type="transmembrane region" description="Helical" evidence="8">
    <location>
        <begin position="227"/>
        <end position="246"/>
    </location>
</feature>
<organism evidence="9 10">
    <name type="scientific">Amphibacillus xylanus (strain ATCC 51415 / DSM 6626 / JCM 7361 / LMG 17667 / NBRC 15112 / Ep01)</name>
    <dbReference type="NCBI Taxonomy" id="698758"/>
    <lineage>
        <taxon>Bacteria</taxon>
        <taxon>Bacillati</taxon>
        <taxon>Bacillota</taxon>
        <taxon>Bacilli</taxon>
        <taxon>Bacillales</taxon>
        <taxon>Bacillaceae</taxon>
        <taxon>Amphibacillus</taxon>
    </lineage>
</organism>
<evidence type="ECO:0000256" key="7">
    <source>
        <dbReference type="ARBA" id="ARBA00023136"/>
    </source>
</evidence>
<dbReference type="EMBL" id="AP012050">
    <property type="protein sequence ID" value="BAM47199.1"/>
    <property type="molecule type" value="Genomic_DNA"/>
</dbReference>
<keyword evidence="4" id="KW-1003">Cell membrane</keyword>
<keyword evidence="10" id="KW-1185">Reference proteome</keyword>
<dbReference type="GO" id="GO:0055085">
    <property type="term" value="P:transmembrane transport"/>
    <property type="evidence" value="ECO:0007669"/>
    <property type="project" value="TreeGrafter"/>
</dbReference>
<evidence type="ECO:0000313" key="10">
    <source>
        <dbReference type="Proteomes" id="UP000006294"/>
    </source>
</evidence>
<comment type="subcellular location">
    <subcellularLocation>
        <location evidence="1">Cell membrane</location>
        <topology evidence="1">Multi-pass membrane protein</topology>
    </subcellularLocation>
</comment>
<gene>
    <name evidence="9" type="ordered locus">AXY_10670</name>
</gene>
<evidence type="ECO:0008006" key="11">
    <source>
        <dbReference type="Google" id="ProtNLM"/>
    </source>
</evidence>
<reference evidence="9 10" key="1">
    <citation type="submission" date="2011-01" db="EMBL/GenBank/DDBJ databases">
        <title>Whole genome sequence of Amphibacillus xylinus NBRC 15112.</title>
        <authorList>
            <person name="Nakazawa H."/>
            <person name="Katano Y."/>
            <person name="Nakamura S."/>
            <person name="Sasagawa M."/>
            <person name="Fukada J."/>
            <person name="Arai T."/>
            <person name="Sasakura N."/>
            <person name="Mochizuki D."/>
            <person name="Hosoyama A."/>
            <person name="Harada K."/>
            <person name="Horikawa H."/>
            <person name="Kato Y."/>
            <person name="Harada T."/>
            <person name="Sasaki K."/>
            <person name="Sekiguchi M."/>
            <person name="Hodoyama M."/>
            <person name="Nishiko R."/>
            <person name="Narita H."/>
            <person name="Hanamaki A."/>
            <person name="Hata C."/>
            <person name="Konno Y."/>
            <person name="Niimura Y."/>
            <person name="Yamazaki S."/>
            <person name="Fujita N."/>
        </authorList>
    </citation>
    <scope>NUCLEOTIDE SEQUENCE [LARGE SCALE GENOMIC DNA]</scope>
    <source>
        <strain evidence="10">ATCC 51415 / DSM 6626 / JCM 7361 / LMG 17667 / NBRC 15112 / Ep01</strain>
    </source>
</reference>
<dbReference type="PANTHER" id="PTHR21716:SF53">
    <property type="entry name" value="PERMEASE PERM-RELATED"/>
    <property type="match status" value="1"/>
</dbReference>
<feature type="transmembrane region" description="Helical" evidence="8">
    <location>
        <begin position="288"/>
        <end position="311"/>
    </location>
</feature>
<dbReference type="eggNOG" id="COG0628">
    <property type="taxonomic scope" value="Bacteria"/>
</dbReference>
<feature type="transmembrane region" description="Helical" evidence="8">
    <location>
        <begin position="252"/>
        <end position="281"/>
    </location>
</feature>
<evidence type="ECO:0000256" key="1">
    <source>
        <dbReference type="ARBA" id="ARBA00004651"/>
    </source>
</evidence>
<proteinExistence type="inferred from homology"/>
<comment type="similarity">
    <text evidence="2">Belongs to the autoinducer-2 exporter (AI-2E) (TC 2.A.86) family.</text>
</comment>
<dbReference type="InterPro" id="IPR002549">
    <property type="entry name" value="AI-2E-like"/>
</dbReference>
<evidence type="ECO:0000256" key="8">
    <source>
        <dbReference type="SAM" id="Phobius"/>
    </source>
</evidence>
<dbReference type="Proteomes" id="UP000006294">
    <property type="component" value="Chromosome"/>
</dbReference>
<dbReference type="KEGG" id="axl:AXY_10670"/>
<feature type="transmembrane region" description="Helical" evidence="8">
    <location>
        <begin position="323"/>
        <end position="348"/>
    </location>
</feature>
<dbReference type="HOGENOM" id="CLU_031275_8_2_9"/>
<dbReference type="AlphaFoldDB" id="K0IXS4"/>
<name>K0IXS4_AMPXN</name>
<feature type="transmembrane region" description="Helical" evidence="8">
    <location>
        <begin position="164"/>
        <end position="189"/>
    </location>
</feature>